<dbReference type="InterPro" id="IPR051462">
    <property type="entry name" value="CBS_domain-containing"/>
</dbReference>
<organism evidence="3">
    <name type="scientific">hydrothermal vent metagenome</name>
    <dbReference type="NCBI Taxonomy" id="652676"/>
    <lineage>
        <taxon>unclassified sequences</taxon>
        <taxon>metagenomes</taxon>
        <taxon>ecological metagenomes</taxon>
    </lineage>
</organism>
<dbReference type="EMBL" id="UOGE01000044">
    <property type="protein sequence ID" value="VAX19330.1"/>
    <property type="molecule type" value="Genomic_DNA"/>
</dbReference>
<dbReference type="PROSITE" id="PS51371">
    <property type="entry name" value="CBS"/>
    <property type="match status" value="2"/>
</dbReference>
<keyword evidence="1" id="KW-0677">Repeat</keyword>
<accession>A0A3B1C8X8</accession>
<dbReference type="Gene3D" id="3.10.580.10">
    <property type="entry name" value="CBS-domain"/>
    <property type="match status" value="1"/>
</dbReference>
<sequence>MHVGEVMTRRIITISPGRKARDALELMSQKMIAHLPVIEKSKLVGIITDRDLRLAVIPQNKSKTGKRISGNPLERRVKDVMTRKVVSVDPGTGVADAVKMMLRLRIGSLPVAVDGKLKGIITKDDLLVVFVEMLRMIQSSSTIDVELADEIDDMDVIQTTLKSHNIKILSCAATPGKKSGSQICHVRLEPCPVKDIVHDLTENGVKVLDAFGEDT</sequence>
<dbReference type="InterPro" id="IPR046342">
    <property type="entry name" value="CBS_dom_sf"/>
</dbReference>
<protein>
    <recommendedName>
        <fullName evidence="2">CBS domain-containing protein</fullName>
    </recommendedName>
</protein>
<reference evidence="3" key="1">
    <citation type="submission" date="2018-06" db="EMBL/GenBank/DDBJ databases">
        <authorList>
            <person name="Zhirakovskaya E."/>
        </authorList>
    </citation>
    <scope>NUCLEOTIDE SEQUENCE</scope>
</reference>
<dbReference type="InterPro" id="IPR000644">
    <property type="entry name" value="CBS_dom"/>
</dbReference>
<evidence type="ECO:0000259" key="2">
    <source>
        <dbReference type="PROSITE" id="PS51371"/>
    </source>
</evidence>
<dbReference type="SMART" id="SM00116">
    <property type="entry name" value="CBS"/>
    <property type="match status" value="2"/>
</dbReference>
<dbReference type="PANTHER" id="PTHR48108:SF26">
    <property type="entry name" value="CBS DOMAIN-CONTAINING PROTEIN DDB_G0289609"/>
    <property type="match status" value="1"/>
</dbReference>
<feature type="domain" description="CBS" evidence="2">
    <location>
        <begin position="81"/>
        <end position="136"/>
    </location>
</feature>
<proteinExistence type="predicted"/>
<feature type="domain" description="CBS" evidence="2">
    <location>
        <begin position="7"/>
        <end position="62"/>
    </location>
</feature>
<dbReference type="PANTHER" id="PTHR48108">
    <property type="entry name" value="CBS DOMAIN-CONTAINING PROTEIN CBSX2, CHLOROPLASTIC"/>
    <property type="match status" value="1"/>
</dbReference>
<gene>
    <name evidence="3" type="ORF">MNBD_NITROSPINAE02-887</name>
</gene>
<dbReference type="AlphaFoldDB" id="A0A3B1C8X8"/>
<dbReference type="CDD" id="cd04584">
    <property type="entry name" value="CBS_pair_AcuB_like"/>
    <property type="match status" value="1"/>
</dbReference>
<dbReference type="SUPFAM" id="SSF54631">
    <property type="entry name" value="CBS-domain pair"/>
    <property type="match status" value="1"/>
</dbReference>
<evidence type="ECO:0000313" key="3">
    <source>
        <dbReference type="EMBL" id="VAX19330.1"/>
    </source>
</evidence>
<evidence type="ECO:0000256" key="1">
    <source>
        <dbReference type="ARBA" id="ARBA00022737"/>
    </source>
</evidence>
<name>A0A3B1C8X8_9ZZZZ</name>
<dbReference type="Pfam" id="PF00571">
    <property type="entry name" value="CBS"/>
    <property type="match status" value="2"/>
</dbReference>